<evidence type="ECO:0000313" key="5">
    <source>
        <dbReference type="WBParaSite" id="PgR109_g030_t01"/>
    </source>
</evidence>
<dbReference type="GO" id="GO:0005096">
    <property type="term" value="F:GTPase activator activity"/>
    <property type="evidence" value="ECO:0007669"/>
    <property type="project" value="UniProtKB-KW"/>
</dbReference>
<evidence type="ECO:0000259" key="3">
    <source>
        <dbReference type="PROSITE" id="PS50086"/>
    </source>
</evidence>
<dbReference type="InterPro" id="IPR045913">
    <property type="entry name" value="TBC20/Gyp8-like"/>
</dbReference>
<reference evidence="5 6" key="1">
    <citation type="submission" date="2022-11" db="UniProtKB">
        <authorList>
            <consortium name="WormBaseParasite"/>
        </authorList>
    </citation>
    <scope>IDENTIFICATION</scope>
</reference>
<dbReference type="AlphaFoldDB" id="A0A915CAF5"/>
<dbReference type="InterPro" id="IPR000195">
    <property type="entry name" value="Rab-GAP-TBC_dom"/>
</dbReference>
<keyword evidence="4" id="KW-1185">Reference proteome</keyword>
<dbReference type="Gene3D" id="1.10.472.80">
    <property type="entry name" value="Ypt/Rab-GAP domain of gyp1p, domain 3"/>
    <property type="match status" value="1"/>
</dbReference>
<accession>A0A915CAF5</accession>
<dbReference type="WBParaSite" id="PgR109_g030_t01">
    <property type="protein sequence ID" value="PgR109_g030_t01"/>
    <property type="gene ID" value="PgR109_g030"/>
</dbReference>
<feature type="region of interest" description="Disordered" evidence="2">
    <location>
        <begin position="129"/>
        <end position="157"/>
    </location>
</feature>
<keyword evidence="1" id="KW-0343">GTPase activation</keyword>
<feature type="domain" description="Rab-GAP TBC" evidence="3">
    <location>
        <begin position="102"/>
        <end position="329"/>
    </location>
</feature>
<dbReference type="Pfam" id="PF00566">
    <property type="entry name" value="RabGAP-TBC"/>
    <property type="match status" value="1"/>
</dbReference>
<organism evidence="4 6">
    <name type="scientific">Parascaris univalens</name>
    <name type="common">Nematode worm</name>
    <dbReference type="NCBI Taxonomy" id="6257"/>
    <lineage>
        <taxon>Eukaryota</taxon>
        <taxon>Metazoa</taxon>
        <taxon>Ecdysozoa</taxon>
        <taxon>Nematoda</taxon>
        <taxon>Chromadorea</taxon>
        <taxon>Rhabditida</taxon>
        <taxon>Spirurina</taxon>
        <taxon>Ascaridomorpha</taxon>
        <taxon>Ascaridoidea</taxon>
        <taxon>Ascarididae</taxon>
        <taxon>Parascaris</taxon>
    </lineage>
</organism>
<dbReference type="WBParaSite" id="PgR109_g030_t02">
    <property type="protein sequence ID" value="PgR109_g030_t02"/>
    <property type="gene ID" value="PgR109_g030"/>
</dbReference>
<dbReference type="InterPro" id="IPR035969">
    <property type="entry name" value="Rab-GAP_TBC_sf"/>
</dbReference>
<proteinExistence type="predicted"/>
<dbReference type="Gene3D" id="1.10.8.1310">
    <property type="match status" value="1"/>
</dbReference>
<dbReference type="GO" id="GO:0006888">
    <property type="term" value="P:endoplasmic reticulum to Golgi vesicle-mediated transport"/>
    <property type="evidence" value="ECO:0007669"/>
    <property type="project" value="TreeGrafter"/>
</dbReference>
<protein>
    <submittedName>
        <fullName evidence="5 6">Rab-GAP TBC domain-containing protein</fullName>
    </submittedName>
</protein>
<dbReference type="PROSITE" id="PS50086">
    <property type="entry name" value="TBC_RABGAP"/>
    <property type="match status" value="1"/>
</dbReference>
<evidence type="ECO:0000256" key="1">
    <source>
        <dbReference type="ARBA" id="ARBA00022468"/>
    </source>
</evidence>
<dbReference type="PANTHER" id="PTHR20913:SF7">
    <property type="entry name" value="RE60063P"/>
    <property type="match status" value="1"/>
</dbReference>
<name>A0A915CAF5_PARUN</name>
<dbReference type="SUPFAM" id="SSF47923">
    <property type="entry name" value="Ypt/Rab-GAP domain of gyp1p"/>
    <property type="match status" value="2"/>
</dbReference>
<sequence length="441" mass="49819">FFLEKSVNAYVLNYQLSYPISSGLVIDCFHLIDMPSLSVPNTPRKAIKRPSEVYENGVLAHAIDRSLEIKCLRMRAFLTEHRNSLHLHIAQLRQFASSPGGLVLDEIRAIVWPVLANCLVVDTFRDQDSGSTTSDSDFESAQSNFSDEAERGESLGSSRNTVVEAVTLNDLKSHGEWNQVEMDVHRTLARFPPNISDSQRSLLQEELTPLIVRILWCCPRFRYYQGFHDVCLTLLLVLGVESAERVGLLLARYGAFNGYLLQSLEETVLRDLDLLYVITWRVDADVERVMRSVQLGSLFALSWPLTWFSHALHHYKQIVLCFDLFLASHPLMPIYFTAAVVLWRGSSILSASRDMASLHHLLNVMPDDVPVQALVADAQDLYRMLPPSSVRGPLLDDYRRILKEASVRRPSLPTPSLKAWLVAGTATASIYVLSRYLFMPS</sequence>
<dbReference type="Proteomes" id="UP000887569">
    <property type="component" value="Unplaced"/>
</dbReference>
<evidence type="ECO:0000313" key="4">
    <source>
        <dbReference type="Proteomes" id="UP000887569"/>
    </source>
</evidence>
<dbReference type="PANTHER" id="PTHR20913">
    <property type="entry name" value="TBC1 DOMAIN FAMILY MEMBER 20/GTPASE"/>
    <property type="match status" value="1"/>
</dbReference>
<dbReference type="GO" id="GO:0005789">
    <property type="term" value="C:endoplasmic reticulum membrane"/>
    <property type="evidence" value="ECO:0007669"/>
    <property type="project" value="TreeGrafter"/>
</dbReference>
<evidence type="ECO:0000256" key="2">
    <source>
        <dbReference type="SAM" id="MobiDB-lite"/>
    </source>
</evidence>
<evidence type="ECO:0000313" key="6">
    <source>
        <dbReference type="WBParaSite" id="PgR109_g030_t02"/>
    </source>
</evidence>